<dbReference type="PROSITE" id="PS50195">
    <property type="entry name" value="PX"/>
    <property type="match status" value="1"/>
</dbReference>
<dbReference type="GeneID" id="115005337"/>
<dbReference type="InterPro" id="IPR001683">
    <property type="entry name" value="PX_dom"/>
</dbReference>
<proteinExistence type="inferred from homology"/>
<dbReference type="OrthoDB" id="10254720at2759"/>
<feature type="domain" description="SH3" evidence="10">
    <location>
        <begin position="1"/>
        <end position="62"/>
    </location>
</feature>
<comment type="subcellular location">
    <subcellularLocation>
        <location evidence="1">Cytoplasmic vesicle membrane</location>
        <topology evidence="1">Peripheral membrane protein</topology>
        <orientation evidence="1">Cytoplasmic side</orientation>
    </subcellularLocation>
</comment>
<feature type="binding site" evidence="7">
    <location>
        <position position="206"/>
    </location>
    <ligand>
        <name>a 1,2-diacyl-sn-glycero-3-phospho-(1D-myo-inositol-4,5-bisphosphate)</name>
        <dbReference type="ChEBI" id="CHEBI:58456"/>
    </ligand>
</feature>
<dbReference type="GO" id="GO:0015031">
    <property type="term" value="P:protein transport"/>
    <property type="evidence" value="ECO:0007669"/>
    <property type="project" value="UniProtKB-KW"/>
</dbReference>
<gene>
    <name evidence="13" type="primary">LOC115005337</name>
</gene>
<sequence>MALQAEVLYDFTAEPGNNELSVRQGEAVSVLDQTVGGGWIQAQNSSGQIGLVPEEYLQVGDGGGSWAGAFVSDSRGFEAGEDDDGEWDDDWDDQSVGGYRGDDQANEEGGASGRSTHGPSVKISLNKFPFSKGPSPEVFLLAKPPADSRDRLPVYMGEVGAVWLYPSVPLDCLIADPKKESKLYGLKSFIEYQVTPNTTNRPVNHRYKHFDWLYERLLEKFGSALPIPSLPDKQVTGRFEVDFIRGRMEQLQAWMTRMCRHPVVSQSDVFQLFLTFRDEKEWKAGKRKAERDETVGPMMFSLIDPDAAEREATEVEHKCELYSRFTKSMDDGVKELLDVGHTHWKRCTGPLPKEYERIGQAFRNLSAVFISSKYPGEETLTNALTAAGQTYEQIAEIVTQQPQKDLHFLLETNSEYKNLLGCFPEIIAVHKAAAEKLRDTDRLISAGKINNNEKKIMNHRLSCMSHSLQGNTTYTLSEMNHFHSNRIYDYNRVMQLYLEQQVTFYQQIADKLRGALSRFSTL</sequence>
<dbReference type="PANTHER" id="PTHR45827">
    <property type="entry name" value="SORTING NEXIN"/>
    <property type="match status" value="1"/>
</dbReference>
<evidence type="ECO:0000313" key="13">
    <source>
        <dbReference type="RefSeq" id="XP_029282969.1"/>
    </source>
</evidence>
<feature type="domain" description="PX" evidence="11">
    <location>
        <begin position="170"/>
        <end position="280"/>
    </location>
</feature>
<evidence type="ECO:0000256" key="9">
    <source>
        <dbReference type="SAM" id="MobiDB-lite"/>
    </source>
</evidence>
<dbReference type="InterPro" id="IPR036871">
    <property type="entry name" value="PX_dom_sf"/>
</dbReference>
<comment type="similarity">
    <text evidence="2">Belongs to the sorting nexin family.</text>
</comment>
<evidence type="ECO:0000256" key="7">
    <source>
        <dbReference type="PIRSR" id="PIRSR027744-1"/>
    </source>
</evidence>
<evidence type="ECO:0000313" key="12">
    <source>
        <dbReference type="Proteomes" id="UP000504630"/>
    </source>
</evidence>
<keyword evidence="6" id="KW-0968">Cytoplasmic vesicle</keyword>
<dbReference type="Gene3D" id="2.30.30.40">
    <property type="entry name" value="SH3 Domains"/>
    <property type="match status" value="1"/>
</dbReference>
<dbReference type="Gene3D" id="1.20.1270.60">
    <property type="entry name" value="Arfaptin homology (AH) domain/BAR domain"/>
    <property type="match status" value="1"/>
</dbReference>
<dbReference type="KEGG" id="cgob:115005337"/>
<dbReference type="Pfam" id="PF00787">
    <property type="entry name" value="PX"/>
    <property type="match status" value="1"/>
</dbReference>
<dbReference type="GO" id="GO:0006897">
    <property type="term" value="P:endocytosis"/>
    <property type="evidence" value="ECO:0007669"/>
    <property type="project" value="TreeGrafter"/>
</dbReference>
<organism evidence="12 13">
    <name type="scientific">Cottoperca gobio</name>
    <name type="common">Frogmouth</name>
    <name type="synonym">Aphritis gobio</name>
    <dbReference type="NCBI Taxonomy" id="56716"/>
    <lineage>
        <taxon>Eukaryota</taxon>
        <taxon>Metazoa</taxon>
        <taxon>Chordata</taxon>
        <taxon>Craniata</taxon>
        <taxon>Vertebrata</taxon>
        <taxon>Euteleostomi</taxon>
        <taxon>Actinopterygii</taxon>
        <taxon>Neopterygii</taxon>
        <taxon>Teleostei</taxon>
        <taxon>Neoteleostei</taxon>
        <taxon>Acanthomorphata</taxon>
        <taxon>Eupercaria</taxon>
        <taxon>Perciformes</taxon>
        <taxon>Notothenioidei</taxon>
        <taxon>Bovichtidae</taxon>
        <taxon>Cottoperca</taxon>
    </lineage>
</organism>
<reference evidence="13" key="1">
    <citation type="submission" date="2025-08" db="UniProtKB">
        <authorList>
            <consortium name="RefSeq"/>
        </authorList>
    </citation>
    <scope>IDENTIFICATION</scope>
</reference>
<evidence type="ECO:0000256" key="4">
    <source>
        <dbReference type="ARBA" id="ARBA00022927"/>
    </source>
</evidence>
<evidence type="ECO:0000256" key="8">
    <source>
        <dbReference type="PROSITE-ProRule" id="PRU00192"/>
    </source>
</evidence>
<feature type="region of interest" description="Disordered" evidence="9">
    <location>
        <begin position="75"/>
        <end position="120"/>
    </location>
</feature>
<dbReference type="GO" id="GO:0035091">
    <property type="term" value="F:phosphatidylinositol binding"/>
    <property type="evidence" value="ECO:0007669"/>
    <property type="project" value="InterPro"/>
</dbReference>
<dbReference type="GO" id="GO:0005886">
    <property type="term" value="C:plasma membrane"/>
    <property type="evidence" value="ECO:0007669"/>
    <property type="project" value="TreeGrafter"/>
</dbReference>
<dbReference type="SUPFAM" id="SSF103657">
    <property type="entry name" value="BAR/IMD domain-like"/>
    <property type="match status" value="1"/>
</dbReference>
<keyword evidence="3 8" id="KW-0728">SH3 domain</keyword>
<feature type="compositionally biased region" description="Acidic residues" evidence="9">
    <location>
        <begin position="79"/>
        <end position="93"/>
    </location>
</feature>
<dbReference type="GO" id="GO:0097320">
    <property type="term" value="P:plasma membrane tubulation"/>
    <property type="evidence" value="ECO:0007669"/>
    <property type="project" value="TreeGrafter"/>
</dbReference>
<dbReference type="GO" id="GO:0000278">
    <property type="term" value="P:mitotic cell cycle"/>
    <property type="evidence" value="ECO:0007669"/>
    <property type="project" value="InterPro"/>
</dbReference>
<keyword evidence="5" id="KW-0472">Membrane</keyword>
<keyword evidence="4" id="KW-0813">Transport</keyword>
<evidence type="ECO:0000256" key="2">
    <source>
        <dbReference type="ARBA" id="ARBA00010883"/>
    </source>
</evidence>
<dbReference type="Proteomes" id="UP000504630">
    <property type="component" value="Unplaced"/>
</dbReference>
<dbReference type="SMART" id="SM00326">
    <property type="entry name" value="SH3"/>
    <property type="match status" value="1"/>
</dbReference>
<evidence type="ECO:0000256" key="1">
    <source>
        <dbReference type="ARBA" id="ARBA00004180"/>
    </source>
</evidence>
<evidence type="ECO:0000259" key="11">
    <source>
        <dbReference type="PROSITE" id="PS50195"/>
    </source>
</evidence>
<dbReference type="FunFam" id="3.30.1520.10:FF:000004">
    <property type="entry name" value="Sorting nexin"/>
    <property type="match status" value="1"/>
</dbReference>
<dbReference type="InterPro" id="IPR001452">
    <property type="entry name" value="SH3_domain"/>
</dbReference>
<dbReference type="SUPFAM" id="SSF64268">
    <property type="entry name" value="PX domain"/>
    <property type="match status" value="1"/>
</dbReference>
<dbReference type="InterPro" id="IPR027267">
    <property type="entry name" value="AH/BAR_dom_sf"/>
</dbReference>
<dbReference type="PROSITE" id="PS50002">
    <property type="entry name" value="SH3"/>
    <property type="match status" value="1"/>
</dbReference>
<dbReference type="GO" id="GO:0016197">
    <property type="term" value="P:endosomal transport"/>
    <property type="evidence" value="ECO:0007669"/>
    <property type="project" value="TreeGrafter"/>
</dbReference>
<dbReference type="GO" id="GO:0036089">
    <property type="term" value="P:cleavage furrow formation"/>
    <property type="evidence" value="ECO:0007669"/>
    <property type="project" value="TreeGrafter"/>
</dbReference>
<feature type="binding site" evidence="7">
    <location>
        <position position="208"/>
    </location>
    <ligand>
        <name>a 1,2-diacyl-sn-glycero-3-phospho-(1D-myo-inositol-4,5-bisphosphate)</name>
        <dbReference type="ChEBI" id="CHEBI:58456"/>
    </ligand>
</feature>
<dbReference type="Pfam" id="PF00018">
    <property type="entry name" value="SH3_1"/>
    <property type="match status" value="1"/>
</dbReference>
<keyword evidence="12" id="KW-1185">Reference proteome</keyword>
<dbReference type="InParanoid" id="A0A6J2PC68"/>
<evidence type="ECO:0000256" key="3">
    <source>
        <dbReference type="ARBA" id="ARBA00022443"/>
    </source>
</evidence>
<evidence type="ECO:0000256" key="6">
    <source>
        <dbReference type="ARBA" id="ARBA00023329"/>
    </source>
</evidence>
<name>A0A6J2PC68_COTGO</name>
<evidence type="ECO:0000256" key="5">
    <source>
        <dbReference type="ARBA" id="ARBA00023136"/>
    </source>
</evidence>
<dbReference type="InterPro" id="IPR014536">
    <property type="entry name" value="Snx9_fam"/>
</dbReference>
<dbReference type="Pfam" id="PF10456">
    <property type="entry name" value="BAR_3_WASP_bdg"/>
    <property type="match status" value="1"/>
</dbReference>
<feature type="binding site" evidence="7">
    <location>
        <position position="247"/>
    </location>
    <ligand>
        <name>a 1,2-diacyl-sn-glycero-3-phospho-(1D-myo-inositol-4,5-bisphosphate)</name>
        <dbReference type="ChEBI" id="CHEBI:58456"/>
    </ligand>
</feature>
<dbReference type="SMART" id="SM00312">
    <property type="entry name" value="PX"/>
    <property type="match status" value="1"/>
</dbReference>
<dbReference type="InterPro" id="IPR019497">
    <property type="entry name" value="Sorting_nexin_WASP-bd-dom"/>
</dbReference>
<dbReference type="AlphaFoldDB" id="A0A6J2PC68"/>
<dbReference type="GO" id="GO:0030659">
    <property type="term" value="C:cytoplasmic vesicle membrane"/>
    <property type="evidence" value="ECO:0007669"/>
    <property type="project" value="UniProtKB-SubCell"/>
</dbReference>
<protein>
    <submittedName>
        <fullName evidence="13">Sorting nexin-9-like isoform X1</fullName>
    </submittedName>
</protein>
<dbReference type="PANTHER" id="PTHR45827:SF2">
    <property type="entry name" value="SORTING NEXIN-9"/>
    <property type="match status" value="1"/>
</dbReference>
<dbReference type="RefSeq" id="XP_029282969.1">
    <property type="nucleotide sequence ID" value="XM_029427109.1"/>
</dbReference>
<keyword evidence="4" id="KW-0653">Protein transport</keyword>
<dbReference type="PIRSF" id="PIRSF027744">
    <property type="entry name" value="Snx9"/>
    <property type="match status" value="1"/>
</dbReference>
<dbReference type="SUPFAM" id="SSF50044">
    <property type="entry name" value="SH3-domain"/>
    <property type="match status" value="1"/>
</dbReference>
<evidence type="ECO:0000259" key="10">
    <source>
        <dbReference type="PROSITE" id="PS50002"/>
    </source>
</evidence>
<dbReference type="InterPro" id="IPR036028">
    <property type="entry name" value="SH3-like_dom_sf"/>
</dbReference>
<dbReference type="Gene3D" id="3.30.1520.10">
    <property type="entry name" value="Phox-like domain"/>
    <property type="match status" value="1"/>
</dbReference>
<accession>A0A6J2PC68</accession>